<name>B6A9I4_CRYMR</name>
<dbReference type="GO" id="GO:0030295">
    <property type="term" value="F:protein kinase activator activity"/>
    <property type="evidence" value="ECO:0007669"/>
    <property type="project" value="TreeGrafter"/>
</dbReference>
<dbReference type="PANTHER" id="PTHR45696">
    <property type="entry name" value="60S ACIDIC RIBOSOMAL PROTEIN P1"/>
    <property type="match status" value="1"/>
</dbReference>
<gene>
    <name evidence="5" type="ORF">CMU_039420</name>
</gene>
<dbReference type="InterPro" id="IPR027534">
    <property type="entry name" value="Ribosomal_P1/P2"/>
</dbReference>
<proteinExistence type="inferred from homology"/>
<comment type="similarity">
    <text evidence="1">Belongs to the eukaryotic ribosomal protein P1/P2 family.</text>
</comment>
<dbReference type="HAMAP" id="MF_01478">
    <property type="entry name" value="Ribosomal_L12_arch"/>
    <property type="match status" value="1"/>
</dbReference>
<dbReference type="GO" id="GO:0006414">
    <property type="term" value="P:translational elongation"/>
    <property type="evidence" value="ECO:0007669"/>
    <property type="project" value="InterPro"/>
</dbReference>
<dbReference type="OrthoDB" id="2194681at2759"/>
<dbReference type="Pfam" id="PF00428">
    <property type="entry name" value="Ribosomal_60s"/>
    <property type="match status" value="1"/>
</dbReference>
<feature type="region of interest" description="Disordered" evidence="4">
    <location>
        <begin position="94"/>
        <end position="117"/>
    </location>
</feature>
<evidence type="ECO:0000313" key="6">
    <source>
        <dbReference type="Proteomes" id="UP000001460"/>
    </source>
</evidence>
<protein>
    <submittedName>
        <fullName evidence="5">60S acidic ribosomal protein P1, putative</fullName>
    </submittedName>
</protein>
<dbReference type="eggNOG" id="KOG1762">
    <property type="taxonomic scope" value="Eukaryota"/>
</dbReference>
<keyword evidence="3" id="KW-0687">Ribonucleoprotein</keyword>
<dbReference type="GO" id="GO:0002181">
    <property type="term" value="P:cytoplasmic translation"/>
    <property type="evidence" value="ECO:0007669"/>
    <property type="project" value="TreeGrafter"/>
</dbReference>
<dbReference type="InterPro" id="IPR038716">
    <property type="entry name" value="P1/P2_N_sf"/>
</dbReference>
<dbReference type="PANTHER" id="PTHR45696:SF10">
    <property type="entry name" value="LARGE RIBOSOMAL SUBUNIT PROTEIN P1"/>
    <property type="match status" value="1"/>
</dbReference>
<organism evidence="5 6">
    <name type="scientific">Cryptosporidium muris (strain RN66)</name>
    <dbReference type="NCBI Taxonomy" id="441375"/>
    <lineage>
        <taxon>Eukaryota</taxon>
        <taxon>Sar</taxon>
        <taxon>Alveolata</taxon>
        <taxon>Apicomplexa</taxon>
        <taxon>Conoidasida</taxon>
        <taxon>Coccidia</taxon>
        <taxon>Eucoccidiorida</taxon>
        <taxon>Eimeriorina</taxon>
        <taxon>Cryptosporidiidae</taxon>
        <taxon>Cryptosporidium</taxon>
    </lineage>
</organism>
<dbReference type="GO" id="GO:0043021">
    <property type="term" value="F:ribonucleoprotein complex binding"/>
    <property type="evidence" value="ECO:0007669"/>
    <property type="project" value="TreeGrafter"/>
</dbReference>
<evidence type="ECO:0000313" key="5">
    <source>
        <dbReference type="EMBL" id="EEA04875.1"/>
    </source>
</evidence>
<dbReference type="GeneID" id="6994153"/>
<evidence type="ECO:0000256" key="1">
    <source>
        <dbReference type="ARBA" id="ARBA00005436"/>
    </source>
</evidence>
<keyword evidence="6" id="KW-1185">Reference proteome</keyword>
<dbReference type="VEuPathDB" id="CryptoDB:CMU_039420"/>
<dbReference type="FunFam" id="1.10.10.1410:FF:000001">
    <property type="entry name" value="60S acidic ribosomal protein P1"/>
    <property type="match status" value="1"/>
</dbReference>
<sequence>MAAVPLSQLSTVHVQELMCSYASLILADEDLPVTSDHIKKLITAAGATVEPYYPGLFAQALSTVSVSDIVSSCGSAATASPGVCQAAASTGAAAPVEVKKEESEEEEEGDLGFSLFD</sequence>
<dbReference type="AlphaFoldDB" id="B6A9I4"/>
<dbReference type="Proteomes" id="UP000001460">
    <property type="component" value="Unassembled WGS sequence"/>
</dbReference>
<reference evidence="5" key="1">
    <citation type="submission" date="2008-06" db="EMBL/GenBank/DDBJ databases">
        <authorList>
            <person name="Lorenzi H."/>
            <person name="Inman J."/>
            <person name="Miller J."/>
            <person name="Schobel S."/>
            <person name="Amedeo P."/>
            <person name="Caler E.V."/>
            <person name="da Silva J."/>
        </authorList>
    </citation>
    <scope>NUCLEOTIDE SEQUENCE [LARGE SCALE GENOMIC DNA]</scope>
    <source>
        <strain evidence="5">RN66</strain>
    </source>
</reference>
<dbReference type="STRING" id="441375.B6A9I4"/>
<evidence type="ECO:0000256" key="4">
    <source>
        <dbReference type="SAM" id="MobiDB-lite"/>
    </source>
</evidence>
<dbReference type="OMA" id="NVWADVY"/>
<dbReference type="RefSeq" id="XP_002139224.1">
    <property type="nucleotide sequence ID" value="XM_002139188.1"/>
</dbReference>
<keyword evidence="2 5" id="KW-0689">Ribosomal protein</keyword>
<dbReference type="EMBL" id="DS989726">
    <property type="protein sequence ID" value="EEA04875.1"/>
    <property type="molecule type" value="Genomic_DNA"/>
</dbReference>
<dbReference type="GO" id="GO:0003735">
    <property type="term" value="F:structural constituent of ribosome"/>
    <property type="evidence" value="ECO:0007669"/>
    <property type="project" value="InterPro"/>
</dbReference>
<evidence type="ECO:0000256" key="3">
    <source>
        <dbReference type="ARBA" id="ARBA00023274"/>
    </source>
</evidence>
<accession>B6A9I4</accession>
<dbReference type="Gene3D" id="1.10.10.1410">
    <property type="match status" value="1"/>
</dbReference>
<evidence type="ECO:0000256" key="2">
    <source>
        <dbReference type="ARBA" id="ARBA00022980"/>
    </source>
</evidence>
<dbReference type="CDD" id="cd05831">
    <property type="entry name" value="Ribosomal_P1"/>
    <property type="match status" value="1"/>
</dbReference>
<dbReference type="GO" id="GO:0022625">
    <property type="term" value="C:cytosolic large ribosomal subunit"/>
    <property type="evidence" value="ECO:0007669"/>
    <property type="project" value="TreeGrafter"/>
</dbReference>